<dbReference type="InterPro" id="IPR036396">
    <property type="entry name" value="Cyt_P450_sf"/>
</dbReference>
<keyword evidence="12" id="KW-1185">Reference proteome</keyword>
<sequence length="541" mass="62661">MQNQRVSLFYIQVVVWIKEKKIGMLVSGSWCEAIVVTLAILVFVTGYRPPWWFWTGNSHQSHRDKIKDEFPTVRDIPGPFSLPILGTRWIFSWFGYYRMEKIHLAYKDMNQHYGPLCKEIALWNYPVVSVYSRHDIELVLRRSPRYPLRPPQEIISYYRRSRKDRYTNLGLVNEQGETWQKLRDALTPKLMDPKTVLGYFPALNKVSDDFISLIKSRRKGNNIHGFEELAYTMGLESTCTLILGRHLGFLTDTSTTLTTKLAEAVRIHFTASRDAFYGLPLWKIFPTTYYKQLIESEDTIYNIISELLETIICEQKDDAHDAPLEAVFQSILREKTLDIRDKKAAIIDFIAAGIHTLGNTLVFIFHLIGRNPEVQKNLYDEVAMLAPKNCDINADNLRSATYLRACINESFRFIPTTPCIARILDESITLSGYHLDPGTTVLLHTWIACLEDCNFRNASKWMPERWIRPMEPHSRLLVTPFGTGRRICPGKRFVEKGLQLIVARVVREFEIVAEDELELQFEYILAPKGPVSLSFHDRTDE</sequence>
<dbReference type="GO" id="GO:0016705">
    <property type="term" value="F:oxidoreductase activity, acting on paired donors, with incorporation or reduction of molecular oxygen"/>
    <property type="evidence" value="ECO:0007669"/>
    <property type="project" value="InterPro"/>
</dbReference>
<dbReference type="GO" id="GO:0020037">
    <property type="term" value="F:heme binding"/>
    <property type="evidence" value="ECO:0007669"/>
    <property type="project" value="InterPro"/>
</dbReference>
<reference evidence="11" key="1">
    <citation type="journal article" date="2023" name="bioRxiv">
        <title>Scaffold-level genome assemblies of two parasitoid biocontrol wasps reveal the parthenogenesis mechanism and an associated novel virus.</title>
        <authorList>
            <person name="Inwood S."/>
            <person name="Skelly J."/>
            <person name="Guhlin J."/>
            <person name="Harrop T."/>
            <person name="Goldson S."/>
            <person name="Dearden P."/>
        </authorList>
    </citation>
    <scope>NUCLEOTIDE SEQUENCE</scope>
    <source>
        <strain evidence="11">Irish</strain>
        <tissue evidence="11">Whole body</tissue>
    </source>
</reference>
<feature type="transmembrane region" description="Helical" evidence="10">
    <location>
        <begin position="21"/>
        <end position="44"/>
    </location>
</feature>
<dbReference type="InterPro" id="IPR001128">
    <property type="entry name" value="Cyt_P450"/>
</dbReference>
<dbReference type="GO" id="GO:0004497">
    <property type="term" value="F:monooxygenase activity"/>
    <property type="evidence" value="ECO:0007669"/>
    <property type="project" value="UniProtKB-KW"/>
</dbReference>
<dbReference type="SUPFAM" id="SSF48264">
    <property type="entry name" value="Cytochrome P450"/>
    <property type="match status" value="1"/>
</dbReference>
<keyword evidence="10" id="KW-0472">Membrane</keyword>
<evidence type="ECO:0008006" key="13">
    <source>
        <dbReference type="Google" id="ProtNLM"/>
    </source>
</evidence>
<dbReference type="Gene3D" id="1.10.630.10">
    <property type="entry name" value="Cytochrome P450"/>
    <property type="match status" value="1"/>
</dbReference>
<organism evidence="11 12">
    <name type="scientific">Microctonus aethiopoides</name>
    <dbReference type="NCBI Taxonomy" id="144406"/>
    <lineage>
        <taxon>Eukaryota</taxon>
        <taxon>Metazoa</taxon>
        <taxon>Ecdysozoa</taxon>
        <taxon>Arthropoda</taxon>
        <taxon>Hexapoda</taxon>
        <taxon>Insecta</taxon>
        <taxon>Pterygota</taxon>
        <taxon>Neoptera</taxon>
        <taxon>Endopterygota</taxon>
        <taxon>Hymenoptera</taxon>
        <taxon>Apocrita</taxon>
        <taxon>Ichneumonoidea</taxon>
        <taxon>Braconidae</taxon>
        <taxon>Euphorinae</taxon>
        <taxon>Microctonus</taxon>
    </lineage>
</organism>
<evidence type="ECO:0000256" key="8">
    <source>
        <dbReference type="PIRSR" id="PIRSR602401-1"/>
    </source>
</evidence>
<dbReference type="PANTHER" id="PTHR24279:SF120">
    <property type="entry name" value="CYTOCHROME P450"/>
    <property type="match status" value="1"/>
</dbReference>
<evidence type="ECO:0000256" key="3">
    <source>
        <dbReference type="ARBA" id="ARBA00022617"/>
    </source>
</evidence>
<accession>A0AA39FYY6</accession>
<keyword evidence="5 9" id="KW-0560">Oxidoreductase</keyword>
<keyword evidence="10" id="KW-1133">Transmembrane helix</keyword>
<feature type="binding site" description="axial binding residue" evidence="8">
    <location>
        <position position="488"/>
    </location>
    <ligand>
        <name>heme</name>
        <dbReference type="ChEBI" id="CHEBI:30413"/>
    </ligand>
    <ligandPart>
        <name>Fe</name>
        <dbReference type="ChEBI" id="CHEBI:18248"/>
    </ligandPart>
</feature>
<keyword evidence="6 8" id="KW-0408">Iron</keyword>
<comment type="caution">
    <text evidence="11">The sequence shown here is derived from an EMBL/GenBank/DDBJ whole genome shotgun (WGS) entry which is preliminary data.</text>
</comment>
<dbReference type="GO" id="GO:0005506">
    <property type="term" value="F:iron ion binding"/>
    <property type="evidence" value="ECO:0007669"/>
    <property type="project" value="InterPro"/>
</dbReference>
<dbReference type="EMBL" id="JAQQBS010000001">
    <property type="protein sequence ID" value="KAK0178258.1"/>
    <property type="molecule type" value="Genomic_DNA"/>
</dbReference>
<dbReference type="InterPro" id="IPR002401">
    <property type="entry name" value="Cyt_P450_E_grp-I"/>
</dbReference>
<comment type="cofactor">
    <cofactor evidence="1 8">
        <name>heme</name>
        <dbReference type="ChEBI" id="CHEBI:30413"/>
    </cofactor>
</comment>
<dbReference type="InterPro" id="IPR017972">
    <property type="entry name" value="Cyt_P450_CS"/>
</dbReference>
<evidence type="ECO:0000256" key="7">
    <source>
        <dbReference type="ARBA" id="ARBA00023033"/>
    </source>
</evidence>
<keyword evidence="3 8" id="KW-0349">Heme</keyword>
<evidence type="ECO:0000256" key="10">
    <source>
        <dbReference type="SAM" id="Phobius"/>
    </source>
</evidence>
<evidence type="ECO:0000313" key="12">
    <source>
        <dbReference type="Proteomes" id="UP001168990"/>
    </source>
</evidence>
<keyword evidence="7 9" id="KW-0503">Monooxygenase</keyword>
<evidence type="ECO:0000256" key="5">
    <source>
        <dbReference type="ARBA" id="ARBA00023002"/>
    </source>
</evidence>
<evidence type="ECO:0000256" key="9">
    <source>
        <dbReference type="RuleBase" id="RU000461"/>
    </source>
</evidence>
<keyword evidence="10" id="KW-0812">Transmembrane</keyword>
<evidence type="ECO:0000256" key="4">
    <source>
        <dbReference type="ARBA" id="ARBA00022723"/>
    </source>
</evidence>
<dbReference type="PROSITE" id="PS00086">
    <property type="entry name" value="CYTOCHROME_P450"/>
    <property type="match status" value="1"/>
</dbReference>
<name>A0AA39FYY6_9HYME</name>
<evidence type="ECO:0000256" key="6">
    <source>
        <dbReference type="ARBA" id="ARBA00023004"/>
    </source>
</evidence>
<keyword evidence="4 8" id="KW-0479">Metal-binding</keyword>
<gene>
    <name evidence="11" type="ORF">PV328_002225</name>
</gene>
<dbReference type="Pfam" id="PF00067">
    <property type="entry name" value="p450"/>
    <property type="match status" value="1"/>
</dbReference>
<dbReference type="CDD" id="cd11054">
    <property type="entry name" value="CYP24A1-like"/>
    <property type="match status" value="1"/>
</dbReference>
<comment type="similarity">
    <text evidence="2 9">Belongs to the cytochrome P450 family.</text>
</comment>
<dbReference type="PANTHER" id="PTHR24279">
    <property type="entry name" value="CYTOCHROME P450"/>
    <property type="match status" value="1"/>
</dbReference>
<dbReference type="FunFam" id="1.10.630.10:FF:000006">
    <property type="entry name" value="Cytochrome P450 302a1, mitochondrial"/>
    <property type="match status" value="1"/>
</dbReference>
<dbReference type="InterPro" id="IPR050479">
    <property type="entry name" value="CYP11_CYP27_families"/>
</dbReference>
<dbReference type="AlphaFoldDB" id="A0AA39FYY6"/>
<evidence type="ECO:0000256" key="1">
    <source>
        <dbReference type="ARBA" id="ARBA00001971"/>
    </source>
</evidence>
<dbReference type="PRINTS" id="PR00463">
    <property type="entry name" value="EP450I"/>
</dbReference>
<evidence type="ECO:0000313" key="11">
    <source>
        <dbReference type="EMBL" id="KAK0178258.1"/>
    </source>
</evidence>
<evidence type="ECO:0000256" key="2">
    <source>
        <dbReference type="ARBA" id="ARBA00010617"/>
    </source>
</evidence>
<reference evidence="11" key="2">
    <citation type="submission" date="2023-03" db="EMBL/GenBank/DDBJ databases">
        <authorList>
            <person name="Inwood S.N."/>
            <person name="Skelly J.G."/>
            <person name="Guhlin J."/>
            <person name="Harrop T.W.R."/>
            <person name="Goldson S.G."/>
            <person name="Dearden P.K."/>
        </authorList>
    </citation>
    <scope>NUCLEOTIDE SEQUENCE</scope>
    <source>
        <strain evidence="11">Irish</strain>
        <tissue evidence="11">Whole body</tissue>
    </source>
</reference>
<proteinExistence type="inferred from homology"/>
<protein>
    <recommendedName>
        <fullName evidence="13">Ecdysone 20-monooxygenase</fullName>
    </recommendedName>
</protein>
<dbReference type="Proteomes" id="UP001168990">
    <property type="component" value="Unassembled WGS sequence"/>
</dbReference>